<dbReference type="CDD" id="cd13132">
    <property type="entry name" value="MATE_eukaryotic"/>
    <property type="match status" value="1"/>
</dbReference>
<feature type="transmembrane region" description="Helical" evidence="7">
    <location>
        <begin position="373"/>
        <end position="397"/>
    </location>
</feature>
<evidence type="ECO:0000256" key="5">
    <source>
        <dbReference type="ARBA" id="ARBA00023136"/>
    </source>
</evidence>
<keyword evidence="3 7" id="KW-0812">Transmembrane</keyword>
<dbReference type="STRING" id="5786.F0ZFB3"/>
<dbReference type="GO" id="GO:0015297">
    <property type="term" value="F:antiporter activity"/>
    <property type="evidence" value="ECO:0007669"/>
    <property type="project" value="InterPro"/>
</dbReference>
<dbReference type="EMBL" id="GL871001">
    <property type="protein sequence ID" value="EGC37376.1"/>
    <property type="molecule type" value="Genomic_DNA"/>
</dbReference>
<evidence type="ECO:0000256" key="2">
    <source>
        <dbReference type="ARBA" id="ARBA00010199"/>
    </source>
</evidence>
<feature type="transmembrane region" description="Helical" evidence="7">
    <location>
        <begin position="334"/>
        <end position="353"/>
    </location>
</feature>
<dbReference type="InterPro" id="IPR002528">
    <property type="entry name" value="MATE_fam"/>
</dbReference>
<feature type="transmembrane region" description="Helical" evidence="7">
    <location>
        <begin position="218"/>
        <end position="237"/>
    </location>
</feature>
<evidence type="ECO:0000313" key="9">
    <source>
        <dbReference type="Proteomes" id="UP000001064"/>
    </source>
</evidence>
<feature type="compositionally biased region" description="Acidic residues" evidence="6">
    <location>
        <begin position="518"/>
        <end position="531"/>
    </location>
</feature>
<dbReference type="eggNOG" id="KOG1347">
    <property type="taxonomic scope" value="Eukaryota"/>
</dbReference>
<dbReference type="GO" id="GO:0016020">
    <property type="term" value="C:membrane"/>
    <property type="evidence" value="ECO:0000318"/>
    <property type="project" value="GO_Central"/>
</dbReference>
<evidence type="ECO:0000256" key="6">
    <source>
        <dbReference type="SAM" id="MobiDB-lite"/>
    </source>
</evidence>
<organism evidence="8 9">
    <name type="scientific">Dictyostelium purpureum</name>
    <name type="common">Slime mold</name>
    <dbReference type="NCBI Taxonomy" id="5786"/>
    <lineage>
        <taxon>Eukaryota</taxon>
        <taxon>Amoebozoa</taxon>
        <taxon>Evosea</taxon>
        <taxon>Eumycetozoa</taxon>
        <taxon>Dictyostelia</taxon>
        <taxon>Dictyosteliales</taxon>
        <taxon>Dictyosteliaceae</taxon>
        <taxon>Dictyostelium</taxon>
    </lineage>
</organism>
<feature type="compositionally biased region" description="Basic residues" evidence="6">
    <location>
        <begin position="542"/>
        <end position="551"/>
    </location>
</feature>
<evidence type="ECO:0000256" key="3">
    <source>
        <dbReference type="ARBA" id="ARBA00022692"/>
    </source>
</evidence>
<dbReference type="OMA" id="GAGQHDM"/>
<dbReference type="PANTHER" id="PTHR11206">
    <property type="entry name" value="MULTIDRUG RESISTANCE PROTEIN"/>
    <property type="match status" value="1"/>
</dbReference>
<dbReference type="NCBIfam" id="TIGR00797">
    <property type="entry name" value="matE"/>
    <property type="match status" value="1"/>
</dbReference>
<feature type="compositionally biased region" description="Low complexity" evidence="6">
    <location>
        <begin position="532"/>
        <end position="541"/>
    </location>
</feature>
<evidence type="ECO:0000256" key="1">
    <source>
        <dbReference type="ARBA" id="ARBA00004141"/>
    </source>
</evidence>
<gene>
    <name evidence="8" type="ORF">DICPUDRAFT_54031</name>
</gene>
<dbReference type="InParanoid" id="F0ZFB3"/>
<reference evidence="9" key="1">
    <citation type="journal article" date="2011" name="Genome Biol.">
        <title>Comparative genomics of the social amoebae Dictyostelium discoideum and Dictyostelium purpureum.</title>
        <authorList>
            <consortium name="US DOE Joint Genome Institute (JGI-PGF)"/>
            <person name="Sucgang R."/>
            <person name="Kuo A."/>
            <person name="Tian X."/>
            <person name="Salerno W."/>
            <person name="Parikh A."/>
            <person name="Feasley C.L."/>
            <person name="Dalin E."/>
            <person name="Tu H."/>
            <person name="Huang E."/>
            <person name="Barry K."/>
            <person name="Lindquist E."/>
            <person name="Shapiro H."/>
            <person name="Bruce D."/>
            <person name="Schmutz J."/>
            <person name="Salamov A."/>
            <person name="Fey P."/>
            <person name="Gaudet P."/>
            <person name="Anjard C."/>
            <person name="Babu M.M."/>
            <person name="Basu S."/>
            <person name="Bushmanova Y."/>
            <person name="van der Wel H."/>
            <person name="Katoh-Kurasawa M."/>
            <person name="Dinh C."/>
            <person name="Coutinho P.M."/>
            <person name="Saito T."/>
            <person name="Elias M."/>
            <person name="Schaap P."/>
            <person name="Kay R.R."/>
            <person name="Henrissat B."/>
            <person name="Eichinger L."/>
            <person name="Rivero F."/>
            <person name="Putnam N.H."/>
            <person name="West C.M."/>
            <person name="Loomis W.F."/>
            <person name="Chisholm R.L."/>
            <person name="Shaulsky G."/>
            <person name="Strassmann J.E."/>
            <person name="Queller D.C."/>
            <person name="Kuspa A."/>
            <person name="Grigoriev I.V."/>
        </authorList>
    </citation>
    <scope>NUCLEOTIDE SEQUENCE [LARGE SCALE GENOMIC DNA]</scope>
    <source>
        <strain evidence="9">QSDP1</strain>
    </source>
</reference>
<comment type="subcellular location">
    <subcellularLocation>
        <location evidence="1">Membrane</location>
        <topology evidence="1">Multi-pass membrane protein</topology>
    </subcellularLocation>
</comment>
<dbReference type="Pfam" id="PF01554">
    <property type="entry name" value="MatE"/>
    <property type="match status" value="2"/>
</dbReference>
<accession>F0ZFB3</accession>
<keyword evidence="4 7" id="KW-1133">Transmembrane helix</keyword>
<dbReference type="Proteomes" id="UP000001064">
    <property type="component" value="Unassembled WGS sequence"/>
</dbReference>
<dbReference type="InterPro" id="IPR045069">
    <property type="entry name" value="MATE_euk"/>
</dbReference>
<feature type="transmembrane region" description="Helical" evidence="7">
    <location>
        <begin position="436"/>
        <end position="457"/>
    </location>
</feature>
<comment type="similarity">
    <text evidence="2">Belongs to the multi antimicrobial extrusion (MATE) (TC 2.A.66.1) family.</text>
</comment>
<dbReference type="FunCoup" id="F0ZFB3">
    <property type="interactions" value="43"/>
</dbReference>
<dbReference type="KEGG" id="dpp:DICPUDRAFT_54031"/>
<sequence>MNKISSQCSRFSHFIVDQYKLSKKEIIILFKWSTPLIISNLLNNVSFLFVNLIFVGRQNEVQNELSAAALANTWTYCTLSLGTGLANAMDTLVSQSFGANNLQLVGLVLQRASIVNCVAFLIVTVLWCITEYFLLLVGQDKDVSHMAFQYSLYLLPGLWFQLQTNIFQKYLQCQGIMWPSIAVGVILNGFNVLFNVLLVNGLGSYGGMGYRGAALATSISRVIAFISMISIFAIWKLHKETWFGLKREALKVQGFKEYLKLAIPASIQHASEAVGFEVLTILAGLISTTDLDAHSVTYNFTMLTYQFPSGISIAVSVRVGQLLGSKNEAMAKRISWIAFLIAIVFMAIVAIIQYSCRHGIGYIYTNDKDVVEIVASILPIAAIFQVFDGGQTIFQGVVRGMGRVITGSVCNFIAFYVIAIPLAVIFAFPVDVGVKGLWWGLCVGLVVICIVLCVIVNRVDWSSEVDRAAERTKSGVFKKEDIEGAIKMETIKVSTTNSVDSTFTQHEEYNNNNKSSVEDDSEEDDIDDDYVDSSSSQTPQQKQKKKKKKRNNSTEFRQDNINYFNNNNNNINSNNNKDHHNNNHNNNNHHNNHHNNKNKNIRILTRVQSLFQNHHHNLDFKL</sequence>
<evidence type="ECO:0000256" key="4">
    <source>
        <dbReference type="ARBA" id="ARBA00022989"/>
    </source>
</evidence>
<dbReference type="GO" id="GO:0042910">
    <property type="term" value="F:xenobiotic transmembrane transporter activity"/>
    <property type="evidence" value="ECO:0007669"/>
    <property type="project" value="InterPro"/>
</dbReference>
<name>F0ZFB3_DICPU</name>
<dbReference type="GO" id="GO:0022857">
    <property type="term" value="F:transmembrane transporter activity"/>
    <property type="evidence" value="ECO:0000318"/>
    <property type="project" value="GO_Central"/>
</dbReference>
<dbReference type="VEuPathDB" id="AmoebaDB:DICPUDRAFT_54031"/>
<keyword evidence="5 7" id="KW-0472">Membrane</keyword>
<dbReference type="OrthoDB" id="2126698at2759"/>
<feature type="region of interest" description="Disordered" evidence="6">
    <location>
        <begin position="502"/>
        <end position="596"/>
    </location>
</feature>
<feature type="transmembrane region" description="Helical" evidence="7">
    <location>
        <begin position="409"/>
        <end position="430"/>
    </location>
</feature>
<feature type="compositionally biased region" description="Low complexity" evidence="6">
    <location>
        <begin position="560"/>
        <end position="575"/>
    </location>
</feature>
<keyword evidence="9" id="KW-1185">Reference proteome</keyword>
<feature type="transmembrane region" description="Helical" evidence="7">
    <location>
        <begin position="176"/>
        <end position="198"/>
    </location>
</feature>
<dbReference type="RefSeq" id="XP_003286117.1">
    <property type="nucleotide sequence ID" value="XM_003286069.1"/>
</dbReference>
<evidence type="ECO:0000256" key="7">
    <source>
        <dbReference type="SAM" id="Phobius"/>
    </source>
</evidence>
<evidence type="ECO:0000313" key="8">
    <source>
        <dbReference type="EMBL" id="EGC37376.1"/>
    </source>
</evidence>
<evidence type="ECO:0008006" key="10">
    <source>
        <dbReference type="Google" id="ProtNLM"/>
    </source>
</evidence>
<proteinExistence type="inferred from homology"/>
<dbReference type="GO" id="GO:1990961">
    <property type="term" value="P:xenobiotic detoxification by transmembrane export across the plasma membrane"/>
    <property type="evidence" value="ECO:0007669"/>
    <property type="project" value="InterPro"/>
</dbReference>
<dbReference type="AlphaFoldDB" id="F0ZFB3"/>
<feature type="transmembrane region" description="Helical" evidence="7">
    <location>
        <begin position="114"/>
        <end position="135"/>
    </location>
</feature>
<feature type="compositionally biased region" description="Polar residues" evidence="6">
    <location>
        <begin position="502"/>
        <end position="514"/>
    </location>
</feature>
<protein>
    <recommendedName>
        <fullName evidence="10">Multidrug and toxin extrusion protein</fullName>
    </recommendedName>
</protein>
<dbReference type="GeneID" id="10499989"/>
<feature type="transmembrane region" description="Helical" evidence="7">
    <location>
        <begin position="147"/>
        <end position="164"/>
    </location>
</feature>